<keyword evidence="1" id="KW-0472">Membrane</keyword>
<keyword evidence="1" id="KW-1133">Transmembrane helix</keyword>
<comment type="caution">
    <text evidence="2">The sequence shown here is derived from an EMBL/GenBank/DDBJ whole genome shotgun (WGS) entry which is preliminary data.</text>
</comment>
<organism evidence="2 3">
    <name type="scientific">Stichopus japonicus</name>
    <name type="common">Sea cucumber</name>
    <dbReference type="NCBI Taxonomy" id="307972"/>
    <lineage>
        <taxon>Eukaryota</taxon>
        <taxon>Metazoa</taxon>
        <taxon>Echinodermata</taxon>
        <taxon>Eleutherozoa</taxon>
        <taxon>Echinozoa</taxon>
        <taxon>Holothuroidea</taxon>
        <taxon>Aspidochirotacea</taxon>
        <taxon>Aspidochirotida</taxon>
        <taxon>Stichopodidae</taxon>
        <taxon>Apostichopus</taxon>
    </lineage>
</organism>
<dbReference type="EMBL" id="MRZV01001642">
    <property type="protein sequence ID" value="PIK36636.1"/>
    <property type="molecule type" value="Genomic_DNA"/>
</dbReference>
<feature type="transmembrane region" description="Helical" evidence="1">
    <location>
        <begin position="281"/>
        <end position="302"/>
    </location>
</feature>
<dbReference type="Proteomes" id="UP000230750">
    <property type="component" value="Unassembled WGS sequence"/>
</dbReference>
<keyword evidence="1" id="KW-0812">Transmembrane</keyword>
<evidence type="ECO:0000256" key="1">
    <source>
        <dbReference type="SAM" id="Phobius"/>
    </source>
</evidence>
<evidence type="ECO:0000313" key="2">
    <source>
        <dbReference type="EMBL" id="PIK36636.1"/>
    </source>
</evidence>
<sequence length="436" mass="49728">MEHSGHGGCAPIMSNRSQSVPDGLDVIDFSYELTPCSADPGRNERQLLRDSCPQDDHVKFINYIGYLCSFIQQSKTKLFYDGFYNETIHPGYTYEVSGRSLPAPAAQDFDVVVNKKVTIPHCGILPERDSIYLCSLPSPGKWTTTISNNWTETADQIYTVDVSFTVINDADFYVVGFSTDQENLHQKRIENDMTEWRWDERHKSNVIQQTYTNVTAGVYYFLVAPNYPESCADPHWGITHCPQFLDQILVGEESTSKISTTENDVLTTPDSHERVSLPTPYIILIVTGTVFVLVLVCFLFLYCCCKYCSCKYCSKYFWCYGPDFRRLDLPDREMYTQLQQDYHLPPTPDEGYHETSHPQMSVNPWRFIGGAVRQDSGISVVSIGHVEEHGMEMGYDDNRLRRPNGGYHPISQPYDPNQLNLPLGGVRRQISKETTM</sequence>
<proteinExistence type="predicted"/>
<evidence type="ECO:0000313" key="3">
    <source>
        <dbReference type="Proteomes" id="UP000230750"/>
    </source>
</evidence>
<reference evidence="2 3" key="1">
    <citation type="journal article" date="2017" name="PLoS Biol.">
        <title>The sea cucumber genome provides insights into morphological evolution and visceral regeneration.</title>
        <authorList>
            <person name="Zhang X."/>
            <person name="Sun L."/>
            <person name="Yuan J."/>
            <person name="Sun Y."/>
            <person name="Gao Y."/>
            <person name="Zhang L."/>
            <person name="Li S."/>
            <person name="Dai H."/>
            <person name="Hamel J.F."/>
            <person name="Liu C."/>
            <person name="Yu Y."/>
            <person name="Liu S."/>
            <person name="Lin W."/>
            <person name="Guo K."/>
            <person name="Jin S."/>
            <person name="Xu P."/>
            <person name="Storey K.B."/>
            <person name="Huan P."/>
            <person name="Zhang T."/>
            <person name="Zhou Y."/>
            <person name="Zhang J."/>
            <person name="Lin C."/>
            <person name="Li X."/>
            <person name="Xing L."/>
            <person name="Huo D."/>
            <person name="Sun M."/>
            <person name="Wang L."/>
            <person name="Mercier A."/>
            <person name="Li F."/>
            <person name="Yang H."/>
            <person name="Xiang J."/>
        </authorList>
    </citation>
    <scope>NUCLEOTIDE SEQUENCE [LARGE SCALE GENOMIC DNA]</scope>
    <source>
        <strain evidence="2">Shaxun</strain>
        <tissue evidence="2">Muscle</tissue>
    </source>
</reference>
<name>A0A2G8JLK9_STIJA</name>
<gene>
    <name evidence="2" type="ORF">BSL78_26537</name>
</gene>
<keyword evidence="3" id="KW-1185">Reference proteome</keyword>
<dbReference type="AlphaFoldDB" id="A0A2G8JLK9"/>
<protein>
    <submittedName>
        <fullName evidence="2">Uncharacterized protein</fullName>
    </submittedName>
</protein>
<accession>A0A2G8JLK9</accession>